<proteinExistence type="predicted"/>
<evidence type="ECO:0000256" key="5">
    <source>
        <dbReference type="SAM" id="Phobius"/>
    </source>
</evidence>
<feature type="transmembrane region" description="Helical" evidence="5">
    <location>
        <begin position="143"/>
        <end position="167"/>
    </location>
</feature>
<dbReference type="Pfam" id="PF04191">
    <property type="entry name" value="PEMT"/>
    <property type="match status" value="1"/>
</dbReference>
<keyword evidence="2 5" id="KW-0812">Transmembrane</keyword>
<evidence type="ECO:0000313" key="7">
    <source>
        <dbReference type="Proteomes" id="UP000183987"/>
    </source>
</evidence>
<evidence type="ECO:0000313" key="6">
    <source>
        <dbReference type="EMBL" id="SHF89678.1"/>
    </source>
</evidence>
<dbReference type="Proteomes" id="UP000183987">
    <property type="component" value="Unassembled WGS sequence"/>
</dbReference>
<keyword evidence="3 5" id="KW-1133">Transmembrane helix</keyword>
<protein>
    <submittedName>
        <fullName evidence="6">Protein-S-isoprenylcysteine O-methyltransferase Ste14</fullName>
    </submittedName>
</protein>
<feature type="transmembrane region" description="Helical" evidence="5">
    <location>
        <begin position="47"/>
        <end position="69"/>
    </location>
</feature>
<keyword evidence="6" id="KW-0808">Transferase</keyword>
<evidence type="ECO:0000256" key="1">
    <source>
        <dbReference type="ARBA" id="ARBA00004127"/>
    </source>
</evidence>
<evidence type="ECO:0000256" key="4">
    <source>
        <dbReference type="ARBA" id="ARBA00023136"/>
    </source>
</evidence>
<comment type="subcellular location">
    <subcellularLocation>
        <location evidence="1">Endomembrane system</location>
        <topology evidence="1">Multi-pass membrane protein</topology>
    </subcellularLocation>
</comment>
<gene>
    <name evidence="6" type="ORF">SAMN05444339_1208</name>
</gene>
<keyword evidence="7" id="KW-1185">Reference proteome</keyword>
<accession>A0A1M5FE27</accession>
<dbReference type="GO" id="GO:0008168">
    <property type="term" value="F:methyltransferase activity"/>
    <property type="evidence" value="ECO:0007669"/>
    <property type="project" value="UniProtKB-KW"/>
</dbReference>
<dbReference type="GO" id="GO:0012505">
    <property type="term" value="C:endomembrane system"/>
    <property type="evidence" value="ECO:0007669"/>
    <property type="project" value="UniProtKB-SubCell"/>
</dbReference>
<reference evidence="7" key="1">
    <citation type="submission" date="2016-11" db="EMBL/GenBank/DDBJ databases">
        <authorList>
            <person name="Varghese N."/>
            <person name="Submissions S."/>
        </authorList>
    </citation>
    <scope>NUCLEOTIDE SEQUENCE [LARGE SCALE GENOMIC DNA]</scope>
    <source>
        <strain evidence="7">DSM 29326</strain>
    </source>
</reference>
<keyword evidence="6" id="KW-0489">Methyltransferase</keyword>
<name>A0A1M5FE27_LOKAT</name>
<evidence type="ECO:0000256" key="3">
    <source>
        <dbReference type="ARBA" id="ARBA00022989"/>
    </source>
</evidence>
<feature type="transmembrane region" description="Helical" evidence="5">
    <location>
        <begin position="6"/>
        <end position="26"/>
    </location>
</feature>
<dbReference type="AlphaFoldDB" id="A0A1M5FE27"/>
<feature type="transmembrane region" description="Helical" evidence="5">
    <location>
        <begin position="84"/>
        <end position="105"/>
    </location>
</feature>
<dbReference type="RefSeq" id="WP_072858867.1">
    <property type="nucleotide sequence ID" value="NZ_FQUE01000020.1"/>
</dbReference>
<keyword evidence="4 5" id="KW-0472">Membrane</keyword>
<dbReference type="EMBL" id="FQUE01000020">
    <property type="protein sequence ID" value="SHF89678.1"/>
    <property type="molecule type" value="Genomic_DNA"/>
</dbReference>
<organism evidence="6 7">
    <name type="scientific">Loktanella atrilutea</name>
    <dbReference type="NCBI Taxonomy" id="366533"/>
    <lineage>
        <taxon>Bacteria</taxon>
        <taxon>Pseudomonadati</taxon>
        <taxon>Pseudomonadota</taxon>
        <taxon>Alphaproteobacteria</taxon>
        <taxon>Rhodobacterales</taxon>
        <taxon>Roseobacteraceae</taxon>
        <taxon>Loktanella</taxon>
    </lineage>
</organism>
<sequence>MVAGFGWGALAILFGYLALFGWGNTVSGQAADKPVWLFHRATGRDRLAATGFCAAFGLAFFGPLIWLVLPRLHKIDPFWTEGQVAVLGIIGMFIASVGAMVAFAAQMSMGASWRVGVSEDAIGELVDGGLYQFSRNPTFVGQFVLLTGIALAIPAIPTFMARLLFLWSAKTQVRSEEASLQLALGLEYQRYAASVPRWIGLRRRGIPKDAQALH</sequence>
<dbReference type="InterPro" id="IPR007318">
    <property type="entry name" value="Phopholipid_MeTrfase"/>
</dbReference>
<dbReference type="GO" id="GO:0032259">
    <property type="term" value="P:methylation"/>
    <property type="evidence" value="ECO:0007669"/>
    <property type="project" value="UniProtKB-KW"/>
</dbReference>
<dbReference type="Gene3D" id="1.20.120.1630">
    <property type="match status" value="1"/>
</dbReference>
<dbReference type="OrthoDB" id="9811969at2"/>
<evidence type="ECO:0000256" key="2">
    <source>
        <dbReference type="ARBA" id="ARBA00022692"/>
    </source>
</evidence>
<dbReference type="STRING" id="366533.SAMN05444339_1208"/>